<evidence type="ECO:0000313" key="2">
    <source>
        <dbReference type="EMBL" id="KAJ5275285.1"/>
    </source>
</evidence>
<proteinExistence type="predicted"/>
<comment type="caution">
    <text evidence="2">The sequence shown here is derived from an EMBL/GenBank/DDBJ whole genome shotgun (WGS) entry which is preliminary data.</text>
</comment>
<feature type="region of interest" description="Disordered" evidence="1">
    <location>
        <begin position="1"/>
        <end position="32"/>
    </location>
</feature>
<protein>
    <recommendedName>
        <fullName evidence="4">Peptidase A2 domain-containing protein</fullName>
    </recommendedName>
</protein>
<organism evidence="2 3">
    <name type="scientific">Penicillium chrysogenum</name>
    <name type="common">Penicillium notatum</name>
    <dbReference type="NCBI Taxonomy" id="5076"/>
    <lineage>
        <taxon>Eukaryota</taxon>
        <taxon>Fungi</taxon>
        <taxon>Dikarya</taxon>
        <taxon>Ascomycota</taxon>
        <taxon>Pezizomycotina</taxon>
        <taxon>Eurotiomycetes</taxon>
        <taxon>Eurotiomycetidae</taxon>
        <taxon>Eurotiales</taxon>
        <taxon>Aspergillaceae</taxon>
        <taxon>Penicillium</taxon>
        <taxon>Penicillium chrysogenum species complex</taxon>
    </lineage>
</organism>
<evidence type="ECO:0008006" key="4">
    <source>
        <dbReference type="Google" id="ProtNLM"/>
    </source>
</evidence>
<name>A0ABQ8WS62_PENCH</name>
<sequence>MSSKRYGFRSHTLVQQLPPHTPQGSPRDPTPRIRLNIENLDLTKSYVRTLVPPRRPARVKKDRPWTKWTGAMPLTDPTKLPAGWHMNEDDLEIDDIDGQIERCRERIAEGVMPRVFQQRLAEYTATRTANDLMRFTGSDGLSWDTIERVHTLEAMRTDLANTTDPNEQLPNIDALLRAYKAGALEWNTGLFTYWSRGVQICQPRPFNWDEFEAINAHYNGVKGFWTEGASGPGNGSSYATITLNPTRIPKGLIAIRLALRLPGVSWFAELEFIYDTGANMMSIFEGDLNTLHGPFGATGAPRIPVIGLGSVSTGGGTVNKQYIEMEVTILDGDRQRMTPWTRTICALNSGDWKPGGVPRLDGPIVRDLLYTGSAPNDLRQINIATTKSELNLTDQDLVAHPPHHNPRTRHMFPVPPGTFANVPGTSLSGRGQGTMPQAGPGVAP</sequence>
<reference evidence="2 3" key="1">
    <citation type="journal article" date="2023" name="IMA Fungus">
        <title>Comparative genomic study of the Penicillium genus elucidates a diverse pangenome and 15 lateral gene transfer events.</title>
        <authorList>
            <person name="Petersen C."/>
            <person name="Sorensen T."/>
            <person name="Nielsen M.R."/>
            <person name="Sondergaard T.E."/>
            <person name="Sorensen J.L."/>
            <person name="Fitzpatrick D.A."/>
            <person name="Frisvad J.C."/>
            <person name="Nielsen K.L."/>
        </authorList>
    </citation>
    <scope>NUCLEOTIDE SEQUENCE [LARGE SCALE GENOMIC DNA]</scope>
    <source>
        <strain evidence="2 3">IBT 3361</strain>
    </source>
</reference>
<feature type="region of interest" description="Disordered" evidence="1">
    <location>
        <begin position="423"/>
        <end position="444"/>
    </location>
</feature>
<gene>
    <name evidence="2" type="ORF">N7505_003830</name>
</gene>
<evidence type="ECO:0000313" key="3">
    <source>
        <dbReference type="Proteomes" id="UP001220256"/>
    </source>
</evidence>
<dbReference type="EMBL" id="JAPVEB010000002">
    <property type="protein sequence ID" value="KAJ5275285.1"/>
    <property type="molecule type" value="Genomic_DNA"/>
</dbReference>
<evidence type="ECO:0000256" key="1">
    <source>
        <dbReference type="SAM" id="MobiDB-lite"/>
    </source>
</evidence>
<dbReference type="Proteomes" id="UP001220256">
    <property type="component" value="Unassembled WGS sequence"/>
</dbReference>
<accession>A0ABQ8WS62</accession>
<keyword evidence="3" id="KW-1185">Reference proteome</keyword>